<sequence length="376" mass="40612">MNITGSVISAPVQTNFNLNHMPSYYKRIVLASRPEGDIEPNTFRTELHPLSGLSVGDGEILVQVTWLSLDPAMRGYLRDARSYLPPVKIGETMRSQGLGVVIKAGNGSSVPVGQIVAGPFGEPILLRVTLLKLAGWTEYAVMKEKQVDKISVPKGAQDIDFLNTLGMPGLTAYFGIKEICDIKPGDKMIVSGAAGAVGSVACQLGKRAGAKVYAIAGSKEKCEWLERELGVDRAFNYKSTSFRKDLKEVGYIDVYFDNVGGDILDLILTRLNIGARIALCGAISQYNAAKPKGLQNYLTLIAMRAKIQGFIIFDYTAKFPAAIEEMAGALADGSLKSKFHVVEGIEQAPVALPWLFSGKNNGKLLVKVQTEPSAKL</sequence>
<dbReference type="InterPro" id="IPR020843">
    <property type="entry name" value="ER"/>
</dbReference>
<dbReference type="RefSeq" id="XP_037224393.1">
    <property type="nucleotide sequence ID" value="XM_037359298.1"/>
</dbReference>
<proteinExistence type="predicted"/>
<dbReference type="InterPro" id="IPR036291">
    <property type="entry name" value="NAD(P)-bd_dom_sf"/>
</dbReference>
<dbReference type="OrthoDB" id="809632at2759"/>
<dbReference type="AlphaFoldDB" id="A0A8H6T7E4"/>
<evidence type="ECO:0000259" key="2">
    <source>
        <dbReference type="SMART" id="SM00829"/>
    </source>
</evidence>
<dbReference type="Pfam" id="PF00107">
    <property type="entry name" value="ADH_zinc_N"/>
    <property type="match status" value="1"/>
</dbReference>
<dbReference type="GO" id="GO:0016628">
    <property type="term" value="F:oxidoreductase activity, acting on the CH-CH group of donors, NAD or NADP as acceptor"/>
    <property type="evidence" value="ECO:0007669"/>
    <property type="project" value="InterPro"/>
</dbReference>
<dbReference type="Proteomes" id="UP000636479">
    <property type="component" value="Unassembled WGS sequence"/>
</dbReference>
<organism evidence="3 4">
    <name type="scientific">Mycena indigotica</name>
    <dbReference type="NCBI Taxonomy" id="2126181"/>
    <lineage>
        <taxon>Eukaryota</taxon>
        <taxon>Fungi</taxon>
        <taxon>Dikarya</taxon>
        <taxon>Basidiomycota</taxon>
        <taxon>Agaricomycotina</taxon>
        <taxon>Agaricomycetes</taxon>
        <taxon>Agaricomycetidae</taxon>
        <taxon>Agaricales</taxon>
        <taxon>Marasmiineae</taxon>
        <taxon>Mycenaceae</taxon>
        <taxon>Mycena</taxon>
    </lineage>
</organism>
<dbReference type="SUPFAM" id="SSF50129">
    <property type="entry name" value="GroES-like"/>
    <property type="match status" value="1"/>
</dbReference>
<gene>
    <name evidence="3" type="ORF">MIND_00241500</name>
</gene>
<dbReference type="EMBL" id="JACAZF010000002">
    <property type="protein sequence ID" value="KAF7312285.1"/>
    <property type="molecule type" value="Genomic_DNA"/>
</dbReference>
<keyword evidence="1" id="KW-0560">Oxidoreductase</keyword>
<dbReference type="PANTHER" id="PTHR43205">
    <property type="entry name" value="PROSTAGLANDIN REDUCTASE"/>
    <property type="match status" value="1"/>
</dbReference>
<protein>
    <submittedName>
        <fullName evidence="3">PKS-ER domain-containing protein</fullName>
    </submittedName>
</protein>
<keyword evidence="4" id="KW-1185">Reference proteome</keyword>
<accession>A0A8H6T7E4</accession>
<comment type="caution">
    <text evidence="3">The sequence shown here is derived from an EMBL/GenBank/DDBJ whole genome shotgun (WGS) entry which is preliminary data.</text>
</comment>
<reference evidence="3" key="1">
    <citation type="submission" date="2020-05" db="EMBL/GenBank/DDBJ databases">
        <title>Mycena genomes resolve the evolution of fungal bioluminescence.</title>
        <authorList>
            <person name="Tsai I.J."/>
        </authorList>
    </citation>
    <scope>NUCLEOTIDE SEQUENCE</scope>
    <source>
        <strain evidence="3">171206Taipei</strain>
    </source>
</reference>
<dbReference type="Pfam" id="PF16884">
    <property type="entry name" value="ADH_N_2"/>
    <property type="match status" value="1"/>
</dbReference>
<evidence type="ECO:0000313" key="3">
    <source>
        <dbReference type="EMBL" id="KAF7312285.1"/>
    </source>
</evidence>
<evidence type="ECO:0000256" key="1">
    <source>
        <dbReference type="ARBA" id="ARBA00023002"/>
    </source>
</evidence>
<feature type="domain" description="Enoyl reductase (ER)" evidence="2">
    <location>
        <begin position="36"/>
        <end position="366"/>
    </location>
</feature>
<dbReference type="InterPro" id="IPR041694">
    <property type="entry name" value="ADH_N_2"/>
</dbReference>
<dbReference type="InterPro" id="IPR011032">
    <property type="entry name" value="GroES-like_sf"/>
</dbReference>
<evidence type="ECO:0000313" key="4">
    <source>
        <dbReference type="Proteomes" id="UP000636479"/>
    </source>
</evidence>
<dbReference type="SUPFAM" id="SSF51735">
    <property type="entry name" value="NAD(P)-binding Rossmann-fold domains"/>
    <property type="match status" value="1"/>
</dbReference>
<name>A0A8H6T7E4_9AGAR</name>
<dbReference type="GeneID" id="59341814"/>
<dbReference type="Gene3D" id="3.90.180.10">
    <property type="entry name" value="Medium-chain alcohol dehydrogenases, catalytic domain"/>
    <property type="match status" value="1"/>
</dbReference>
<dbReference type="Gene3D" id="3.40.50.720">
    <property type="entry name" value="NAD(P)-binding Rossmann-like Domain"/>
    <property type="match status" value="1"/>
</dbReference>
<dbReference type="CDD" id="cd05288">
    <property type="entry name" value="PGDH"/>
    <property type="match status" value="1"/>
</dbReference>
<dbReference type="PANTHER" id="PTHR43205:SF42">
    <property type="entry name" value="ALCOHOL DEHYDROGENASE, ZINC-CONTAINING (AFU_ORTHOLOGUE AFUA_7G04530)"/>
    <property type="match status" value="1"/>
</dbReference>
<dbReference type="FunFam" id="3.40.50.720:FF:000121">
    <property type="entry name" value="Prostaglandin reductase 2"/>
    <property type="match status" value="1"/>
</dbReference>
<dbReference type="InterPro" id="IPR013149">
    <property type="entry name" value="ADH-like_C"/>
</dbReference>
<dbReference type="SMART" id="SM00829">
    <property type="entry name" value="PKS_ER"/>
    <property type="match status" value="1"/>
</dbReference>
<dbReference type="InterPro" id="IPR045010">
    <property type="entry name" value="MDR_fam"/>
</dbReference>